<evidence type="ECO:0000256" key="18">
    <source>
        <dbReference type="ARBA" id="ARBA00029893"/>
    </source>
</evidence>
<evidence type="ECO:0000256" key="20">
    <source>
        <dbReference type="ARBA" id="ARBA00032253"/>
    </source>
</evidence>
<comment type="pathway">
    <text evidence="4">Lipid metabolism.</text>
</comment>
<organism evidence="25 26">
    <name type="scientific">Victivallis vadensis</name>
    <dbReference type="NCBI Taxonomy" id="172901"/>
    <lineage>
        <taxon>Bacteria</taxon>
        <taxon>Pseudomonadati</taxon>
        <taxon>Lentisphaerota</taxon>
        <taxon>Lentisphaeria</taxon>
        <taxon>Victivallales</taxon>
        <taxon>Victivallaceae</taxon>
        <taxon>Victivallis</taxon>
    </lineage>
</organism>
<evidence type="ECO:0000256" key="23">
    <source>
        <dbReference type="ARBA" id="ARBA00033406"/>
    </source>
</evidence>
<feature type="transmembrane region" description="Helical" evidence="24">
    <location>
        <begin position="237"/>
        <end position="257"/>
    </location>
</feature>
<gene>
    <name evidence="25" type="ORF">C8D82_11033</name>
</gene>
<comment type="pathway">
    <text evidence="3">Phospholipid metabolism; CDP-diacylglycerol biosynthesis; CDP-diacylglycerol from sn-glycerol 3-phosphate: step 3/3.</text>
</comment>
<dbReference type="EC" id="2.7.7.41" evidence="6"/>
<evidence type="ECO:0000256" key="7">
    <source>
        <dbReference type="ARBA" id="ARBA00019373"/>
    </source>
</evidence>
<evidence type="ECO:0000256" key="5">
    <source>
        <dbReference type="ARBA" id="ARBA00010185"/>
    </source>
</evidence>
<evidence type="ECO:0000256" key="16">
    <source>
        <dbReference type="ARBA" id="ARBA00023209"/>
    </source>
</evidence>
<proteinExistence type="inferred from homology"/>
<name>A0A2U1B231_9BACT</name>
<dbReference type="GO" id="GO:0005886">
    <property type="term" value="C:plasma membrane"/>
    <property type="evidence" value="ECO:0007669"/>
    <property type="project" value="UniProtKB-SubCell"/>
</dbReference>
<evidence type="ECO:0000256" key="2">
    <source>
        <dbReference type="ARBA" id="ARBA00004651"/>
    </source>
</evidence>
<keyword evidence="14" id="KW-0443">Lipid metabolism</keyword>
<dbReference type="GO" id="GO:0016024">
    <property type="term" value="P:CDP-diacylglycerol biosynthetic process"/>
    <property type="evidence" value="ECO:0007669"/>
    <property type="project" value="TreeGrafter"/>
</dbReference>
<comment type="similarity">
    <text evidence="5">Belongs to the CDS family.</text>
</comment>
<keyword evidence="10 25" id="KW-0808">Transferase</keyword>
<dbReference type="GO" id="GO:0004605">
    <property type="term" value="F:phosphatidate cytidylyltransferase activity"/>
    <property type="evidence" value="ECO:0007669"/>
    <property type="project" value="UniProtKB-EC"/>
</dbReference>
<evidence type="ECO:0000313" key="25">
    <source>
        <dbReference type="EMBL" id="PVY42725.1"/>
    </source>
</evidence>
<feature type="transmembrane region" description="Helical" evidence="24">
    <location>
        <begin position="87"/>
        <end position="110"/>
    </location>
</feature>
<keyword evidence="26" id="KW-1185">Reference proteome</keyword>
<reference evidence="25 26" key="1">
    <citation type="submission" date="2018-04" db="EMBL/GenBank/DDBJ databases">
        <title>Genomic Encyclopedia of Type Strains, Phase IV (KMG-IV): sequencing the most valuable type-strain genomes for metagenomic binning, comparative biology and taxonomic classification.</title>
        <authorList>
            <person name="Goeker M."/>
        </authorList>
    </citation>
    <scope>NUCLEOTIDE SEQUENCE [LARGE SCALE GENOMIC DNA]</scope>
    <source>
        <strain evidence="25 26">DSM 14823</strain>
    </source>
</reference>
<feature type="transmembrane region" description="Helical" evidence="24">
    <location>
        <begin position="122"/>
        <end position="144"/>
    </location>
</feature>
<evidence type="ECO:0000256" key="12">
    <source>
        <dbReference type="ARBA" id="ARBA00022695"/>
    </source>
</evidence>
<keyword evidence="9" id="KW-0444">Lipid biosynthesis</keyword>
<protein>
    <recommendedName>
        <fullName evidence="7">Phosphatidate cytidylyltransferase</fullName>
        <ecNumber evidence="6">2.7.7.41</ecNumber>
    </recommendedName>
    <alternativeName>
        <fullName evidence="20">CDP-DAG synthase</fullName>
    </alternativeName>
    <alternativeName>
        <fullName evidence="22">CDP-DG synthase</fullName>
    </alternativeName>
    <alternativeName>
        <fullName evidence="18">CDP-diacylglycerol synthase</fullName>
    </alternativeName>
    <alternativeName>
        <fullName evidence="21">CDP-diglyceride pyrophosphorylase</fullName>
    </alternativeName>
    <alternativeName>
        <fullName evidence="23">CDP-diglyceride synthase</fullName>
    </alternativeName>
    <alternativeName>
        <fullName evidence="19">CTP:phosphatidate cytidylyltransferase</fullName>
    </alternativeName>
</protein>
<keyword evidence="16" id="KW-0594">Phospholipid biosynthesis</keyword>
<evidence type="ECO:0000256" key="3">
    <source>
        <dbReference type="ARBA" id="ARBA00005119"/>
    </source>
</evidence>
<keyword evidence="13 24" id="KW-1133">Transmembrane helix</keyword>
<comment type="caution">
    <text evidence="25">The sequence shown here is derived from an EMBL/GenBank/DDBJ whole genome shotgun (WGS) entry which is preliminary data.</text>
</comment>
<evidence type="ECO:0000256" key="11">
    <source>
        <dbReference type="ARBA" id="ARBA00022692"/>
    </source>
</evidence>
<evidence type="ECO:0000256" key="1">
    <source>
        <dbReference type="ARBA" id="ARBA00001698"/>
    </source>
</evidence>
<evidence type="ECO:0000256" key="22">
    <source>
        <dbReference type="ARBA" id="ARBA00032743"/>
    </source>
</evidence>
<dbReference type="PANTHER" id="PTHR46382">
    <property type="entry name" value="PHOSPHATIDATE CYTIDYLYLTRANSFERASE"/>
    <property type="match status" value="1"/>
</dbReference>
<evidence type="ECO:0000256" key="24">
    <source>
        <dbReference type="SAM" id="Phobius"/>
    </source>
</evidence>
<keyword evidence="8" id="KW-1003">Cell membrane</keyword>
<dbReference type="RefSeq" id="WP_116883641.1">
    <property type="nucleotide sequence ID" value="NZ_CABMMC010000193.1"/>
</dbReference>
<evidence type="ECO:0000256" key="19">
    <source>
        <dbReference type="ARBA" id="ARBA00031825"/>
    </source>
</evidence>
<evidence type="ECO:0000313" key="26">
    <source>
        <dbReference type="Proteomes" id="UP000245959"/>
    </source>
</evidence>
<feature type="transmembrane region" description="Helical" evidence="24">
    <location>
        <begin position="277"/>
        <end position="301"/>
    </location>
</feature>
<keyword evidence="12 25" id="KW-0548">Nucleotidyltransferase</keyword>
<comment type="catalytic activity">
    <reaction evidence="1">
        <text>a 1,2-diacyl-sn-glycero-3-phosphate + CTP + H(+) = a CDP-1,2-diacyl-sn-glycerol + diphosphate</text>
        <dbReference type="Rhea" id="RHEA:16229"/>
        <dbReference type="ChEBI" id="CHEBI:15378"/>
        <dbReference type="ChEBI" id="CHEBI:33019"/>
        <dbReference type="ChEBI" id="CHEBI:37563"/>
        <dbReference type="ChEBI" id="CHEBI:58332"/>
        <dbReference type="ChEBI" id="CHEBI:58608"/>
        <dbReference type="EC" id="2.7.7.41"/>
    </reaction>
</comment>
<dbReference type="Proteomes" id="UP000245959">
    <property type="component" value="Unassembled WGS sequence"/>
</dbReference>
<evidence type="ECO:0000256" key="9">
    <source>
        <dbReference type="ARBA" id="ARBA00022516"/>
    </source>
</evidence>
<evidence type="ECO:0000256" key="4">
    <source>
        <dbReference type="ARBA" id="ARBA00005189"/>
    </source>
</evidence>
<accession>A0A2U1B231</accession>
<dbReference type="EMBL" id="QEKH01000010">
    <property type="protein sequence ID" value="PVY42725.1"/>
    <property type="molecule type" value="Genomic_DNA"/>
</dbReference>
<keyword evidence="15 24" id="KW-0472">Membrane</keyword>
<feature type="transmembrane region" description="Helical" evidence="24">
    <location>
        <begin position="61"/>
        <end position="81"/>
    </location>
</feature>
<keyword evidence="11 24" id="KW-0812">Transmembrane</keyword>
<evidence type="ECO:0000256" key="15">
    <source>
        <dbReference type="ARBA" id="ARBA00023136"/>
    </source>
</evidence>
<evidence type="ECO:0000256" key="13">
    <source>
        <dbReference type="ARBA" id="ARBA00022989"/>
    </source>
</evidence>
<dbReference type="GeneID" id="78294948"/>
<feature type="transmembrane region" description="Helical" evidence="24">
    <location>
        <begin position="205"/>
        <end position="225"/>
    </location>
</feature>
<dbReference type="OrthoDB" id="9799199at2"/>
<evidence type="ECO:0000256" key="21">
    <source>
        <dbReference type="ARBA" id="ARBA00032396"/>
    </source>
</evidence>
<comment type="subcellular location">
    <subcellularLocation>
        <location evidence="2">Cell membrane</location>
        <topology evidence="2">Multi-pass membrane protein</topology>
    </subcellularLocation>
</comment>
<feature type="transmembrane region" description="Helical" evidence="24">
    <location>
        <begin position="7"/>
        <end position="24"/>
    </location>
</feature>
<sequence>MLKYRAISFPLLLALLAAIIYWSAGGPYLYALIVPLVFAAVVYEVCEMVGRLGVKSYPRLAAMAGGVLFFVLMLFNVLILFEKSEAAKVMAAVLPATIAVAGIGGWLILLFSRDRKAAIEKVLTSIGVLILTGFPLVLVALVYFNRNLPVGPVPLNIGARQLLFLILVTKAMDTGGYIFGKLSGYLPGGNHKICPSVSPKKSWEGTIGGMAMSVGVSLIFWHIYAEAPFCRLPMQNLGTSLSWYVAAGILLAIGSLAGDLTESALKRACDVKDSGHIIPGMGGVFDVMDSFIYNGVIFWVLGALRW</sequence>
<evidence type="ECO:0000256" key="6">
    <source>
        <dbReference type="ARBA" id="ARBA00012487"/>
    </source>
</evidence>
<evidence type="ECO:0000256" key="14">
    <source>
        <dbReference type="ARBA" id="ARBA00023098"/>
    </source>
</evidence>
<dbReference type="Pfam" id="PF01148">
    <property type="entry name" value="CTP_transf_1"/>
    <property type="match status" value="1"/>
</dbReference>
<evidence type="ECO:0000256" key="17">
    <source>
        <dbReference type="ARBA" id="ARBA00023264"/>
    </source>
</evidence>
<keyword evidence="17" id="KW-1208">Phospholipid metabolism</keyword>
<feature type="transmembrane region" description="Helical" evidence="24">
    <location>
        <begin position="30"/>
        <end position="49"/>
    </location>
</feature>
<dbReference type="AlphaFoldDB" id="A0A2U1B231"/>
<evidence type="ECO:0000256" key="8">
    <source>
        <dbReference type="ARBA" id="ARBA00022475"/>
    </source>
</evidence>
<evidence type="ECO:0000256" key="10">
    <source>
        <dbReference type="ARBA" id="ARBA00022679"/>
    </source>
</evidence>
<dbReference type="PANTHER" id="PTHR46382:SF1">
    <property type="entry name" value="PHOSPHATIDATE CYTIDYLYLTRANSFERASE"/>
    <property type="match status" value="1"/>
</dbReference>